<protein>
    <recommendedName>
        <fullName evidence="2">Ubiquitin-like domain-containing protein</fullName>
    </recommendedName>
</protein>
<feature type="compositionally biased region" description="Polar residues" evidence="1">
    <location>
        <begin position="1"/>
        <end position="12"/>
    </location>
</feature>
<evidence type="ECO:0000313" key="3">
    <source>
        <dbReference type="EMBL" id="KAK4500434.1"/>
    </source>
</evidence>
<evidence type="ECO:0000313" key="4">
    <source>
        <dbReference type="Proteomes" id="UP001305779"/>
    </source>
</evidence>
<organism evidence="3 4">
    <name type="scientific">Zasmidium cellare</name>
    <name type="common">Wine cellar mold</name>
    <name type="synonym">Racodium cellare</name>
    <dbReference type="NCBI Taxonomy" id="395010"/>
    <lineage>
        <taxon>Eukaryota</taxon>
        <taxon>Fungi</taxon>
        <taxon>Dikarya</taxon>
        <taxon>Ascomycota</taxon>
        <taxon>Pezizomycotina</taxon>
        <taxon>Dothideomycetes</taxon>
        <taxon>Dothideomycetidae</taxon>
        <taxon>Mycosphaerellales</taxon>
        <taxon>Mycosphaerellaceae</taxon>
        <taxon>Zasmidium</taxon>
    </lineage>
</organism>
<dbReference type="InterPro" id="IPR029071">
    <property type="entry name" value="Ubiquitin-like_domsf"/>
</dbReference>
<evidence type="ECO:0000259" key="2">
    <source>
        <dbReference type="PROSITE" id="PS50053"/>
    </source>
</evidence>
<sequence>MASQNPSNNTNSDDLDQSLDIAMAHIEGTSGFTADDASEYSDAMTTTGSLYSRNSTGSMPQDYCYSTKQTQTDDDTESRDITPDLIDDDTVQSLDVTPDLTDHFHITILHIKKNKEYQLEVEASTTVKELAWIVQHEELAPIRILNLLQHGVVRIFGGDEDDEKSQFTLGDLGVEDGDRINVVLKDQVAVFPRSAWYQTEDGSIKLGDNARQQLMDILAQGEEPEKDFRRASVNTIG</sequence>
<dbReference type="PROSITE" id="PS50053">
    <property type="entry name" value="UBIQUITIN_2"/>
    <property type="match status" value="1"/>
</dbReference>
<evidence type="ECO:0000256" key="1">
    <source>
        <dbReference type="SAM" id="MobiDB-lite"/>
    </source>
</evidence>
<dbReference type="CDD" id="cd17039">
    <property type="entry name" value="Ubl_ubiquitin_like"/>
    <property type="match status" value="1"/>
</dbReference>
<name>A0ABR0EFZ4_ZASCE</name>
<keyword evidence="4" id="KW-1185">Reference proteome</keyword>
<dbReference type="InterPro" id="IPR000626">
    <property type="entry name" value="Ubiquitin-like_dom"/>
</dbReference>
<reference evidence="3 4" key="1">
    <citation type="journal article" date="2023" name="G3 (Bethesda)">
        <title>A chromosome-level genome assembly of Zasmidium syzygii isolated from banana leaves.</title>
        <authorList>
            <person name="van Westerhoven A.C."/>
            <person name="Mehrabi R."/>
            <person name="Talebi R."/>
            <person name="Steentjes M.B.F."/>
            <person name="Corcolon B."/>
            <person name="Chong P.A."/>
            <person name="Kema G.H.J."/>
            <person name="Seidl M.F."/>
        </authorList>
    </citation>
    <scope>NUCLEOTIDE SEQUENCE [LARGE SCALE GENOMIC DNA]</scope>
    <source>
        <strain evidence="3 4">P124</strain>
    </source>
</reference>
<comment type="caution">
    <text evidence="3">The sequence shown here is derived from an EMBL/GenBank/DDBJ whole genome shotgun (WGS) entry which is preliminary data.</text>
</comment>
<dbReference type="Gene3D" id="3.10.20.90">
    <property type="entry name" value="Phosphatidylinositol 3-kinase Catalytic Subunit, Chain A, domain 1"/>
    <property type="match status" value="1"/>
</dbReference>
<gene>
    <name evidence="3" type="ORF">PRZ48_008623</name>
</gene>
<dbReference type="EMBL" id="JAXOVC010000006">
    <property type="protein sequence ID" value="KAK4500434.1"/>
    <property type="molecule type" value="Genomic_DNA"/>
</dbReference>
<feature type="region of interest" description="Disordered" evidence="1">
    <location>
        <begin position="1"/>
        <end position="22"/>
    </location>
</feature>
<dbReference type="Proteomes" id="UP001305779">
    <property type="component" value="Unassembled WGS sequence"/>
</dbReference>
<feature type="domain" description="Ubiquitin-like" evidence="2">
    <location>
        <begin position="104"/>
        <end position="189"/>
    </location>
</feature>
<proteinExistence type="predicted"/>
<accession>A0ABR0EFZ4</accession>
<dbReference type="SUPFAM" id="SSF54236">
    <property type="entry name" value="Ubiquitin-like"/>
    <property type="match status" value="1"/>
</dbReference>